<dbReference type="OrthoDB" id="10044490at2759"/>
<dbReference type="Ensembl" id="ENST00000696519.1">
    <property type="protein sequence ID" value="ENSP00000512684.1"/>
    <property type="gene ID" value="ENSG00000095585.18"/>
</dbReference>
<protein>
    <submittedName>
        <fullName evidence="1">B cell linker</fullName>
    </submittedName>
</protein>
<evidence type="ECO:0000313" key="2">
    <source>
        <dbReference type="Proteomes" id="UP000005640"/>
    </source>
</evidence>
<dbReference type="EMBL" id="KF573679">
    <property type="status" value="NOT_ANNOTATED_CDS"/>
    <property type="molecule type" value="Genomic_DNA"/>
</dbReference>
<keyword evidence="2" id="KW-1185">Reference proteome</keyword>
<dbReference type="SMR" id="A0A8Q3WLC4"/>
<reference evidence="1 2" key="2">
    <citation type="journal article" date="2004" name="Nature">
        <title>The DNA sequence and comparative analysis of human chromosome 10.</title>
        <authorList>
            <person name="Deloukas P."/>
            <person name="Earthrowl M.E."/>
            <person name="Grafham D.V."/>
            <person name="Rubenfield M."/>
            <person name="French L."/>
            <person name="Steward C.A."/>
            <person name="Sims S.K."/>
            <person name="Jones M.C."/>
            <person name="Searle S."/>
            <person name="Scott C."/>
            <person name="Howe K."/>
            <person name="Hunt S.E."/>
            <person name="Andrews T.D."/>
            <person name="Gilbert J.G."/>
            <person name="Swarbreck D."/>
            <person name="Ashurst J.L."/>
            <person name="Taylor A."/>
            <person name="Battles J."/>
            <person name="Bird C.P."/>
            <person name="Ainscough R."/>
            <person name="Almeida J.P."/>
            <person name="Ashwell R.I."/>
            <person name="Ambrose K.D."/>
            <person name="Babbage A.K."/>
            <person name="Bagguley C.L."/>
            <person name="Bailey J."/>
            <person name="Banerjee R."/>
            <person name="Bates K."/>
            <person name="Beasley H."/>
            <person name="Bray-Allen S."/>
            <person name="Brown A.J."/>
            <person name="Brown J.Y."/>
            <person name="Burford D.C."/>
            <person name="Burrill W."/>
            <person name="Burton J."/>
            <person name="Cahill P."/>
            <person name="Camire D."/>
            <person name="Carter N.P."/>
            <person name="Chapman J.C."/>
            <person name="Clark S.Y."/>
            <person name="Clarke G."/>
            <person name="Clee C.M."/>
            <person name="Clegg S."/>
            <person name="Corby N."/>
            <person name="Coulson A."/>
            <person name="Dhami P."/>
            <person name="Dutta I."/>
            <person name="Dunn M."/>
            <person name="Faulkner L."/>
            <person name="Frankish A."/>
            <person name="Frankland J.A."/>
            <person name="Garner P."/>
            <person name="Garnett J."/>
            <person name="Gribble S."/>
            <person name="Griffiths C."/>
            <person name="Grocock R."/>
            <person name="Gustafson E."/>
            <person name="Hammond S."/>
            <person name="Harley J.L."/>
            <person name="Hart E."/>
            <person name="Heath P.D."/>
            <person name="Ho T.P."/>
            <person name="Hopkins B."/>
            <person name="Horne J."/>
            <person name="Howden P.J."/>
            <person name="Huckle E."/>
            <person name="Hynds C."/>
            <person name="Johnson C."/>
            <person name="Johnson D."/>
            <person name="Kana A."/>
            <person name="Kay M."/>
            <person name="Kimberley A.M."/>
            <person name="Kershaw J.K."/>
            <person name="Kokkinaki M."/>
            <person name="Laird G.K."/>
            <person name="Lawlor S."/>
            <person name="Lee H.M."/>
            <person name="Leongamornlert D.A."/>
            <person name="Laird G."/>
            <person name="Lloyd C."/>
            <person name="Lloyd D.M."/>
            <person name="Loveland J."/>
            <person name="Lovell J."/>
            <person name="McLaren S."/>
            <person name="McLay K.E."/>
            <person name="McMurray A."/>
            <person name="Mashreghi-Mohammadi M."/>
            <person name="Matthews L."/>
            <person name="Milne S."/>
            <person name="Nickerson T."/>
            <person name="Nguyen M."/>
            <person name="Overton-Larty E."/>
            <person name="Palmer S.A."/>
            <person name="Pearce A.V."/>
            <person name="Peck A.I."/>
            <person name="Pelan S."/>
            <person name="Phillimore B."/>
            <person name="Porter K."/>
            <person name="Rice C.M."/>
            <person name="Rogosin A."/>
            <person name="Ross M.T."/>
            <person name="Sarafidou T."/>
            <person name="Sehra H.K."/>
            <person name="Shownkeen R."/>
            <person name="Skuce C.D."/>
            <person name="Smith M."/>
            <person name="Standring L."/>
            <person name="Sycamore N."/>
            <person name="Tester J."/>
            <person name="Thorpe A."/>
            <person name="Torcasso W."/>
            <person name="Tracey A."/>
            <person name="Tromans A."/>
            <person name="Tsolas J."/>
            <person name="Wall M."/>
            <person name="Walsh J."/>
            <person name="Wang H."/>
            <person name="Weinstock K."/>
            <person name="West A.P."/>
            <person name="Willey D.L."/>
            <person name="Whitehead S.L."/>
            <person name="Wilming L."/>
            <person name="Wray P.W."/>
            <person name="Young L."/>
            <person name="Chen Y."/>
            <person name="Lovering R.C."/>
            <person name="Moschonas N.K."/>
            <person name="Siebert R."/>
            <person name="Fechtel K."/>
            <person name="Bentley D."/>
            <person name="Durbin R."/>
            <person name="Hubbard T."/>
            <person name="Doucette-Stamm L."/>
            <person name="Beck S."/>
            <person name="Smith D.R."/>
            <person name="Rogers J."/>
        </authorList>
    </citation>
    <scope>NUCLEOTIDE SEQUENCE [LARGE SCALE GENOMIC DNA]</scope>
</reference>
<accession>A0A8Q3WLC4</accession>
<proteinExistence type="evidence at protein level"/>
<dbReference type="Ensembl" id="ENST00000696521.1">
    <property type="protein sequence ID" value="ENSP00000512685.1"/>
    <property type="gene ID" value="ENSG00000095585.18"/>
</dbReference>
<dbReference type="HGNC" id="HGNC:14211">
    <property type="gene designation" value="BLNK"/>
</dbReference>
<evidence type="ECO:0007829" key="3">
    <source>
        <dbReference type="PeptideAtlas" id="A0A8Q3WLC4"/>
    </source>
</evidence>
<organism evidence="1 2">
    <name type="scientific">Homo sapiens</name>
    <name type="common">Human</name>
    <dbReference type="NCBI Taxonomy" id="9606"/>
    <lineage>
        <taxon>Eukaryota</taxon>
        <taxon>Metazoa</taxon>
        <taxon>Chordata</taxon>
        <taxon>Craniata</taxon>
        <taxon>Vertebrata</taxon>
        <taxon>Euteleostomi</taxon>
        <taxon>Mammalia</taxon>
        <taxon>Eutheria</taxon>
        <taxon>Euarchontoglires</taxon>
        <taxon>Primates</taxon>
        <taxon>Haplorrhini</taxon>
        <taxon>Catarrhini</taxon>
        <taxon>Hominidae</taxon>
        <taxon>Homo</taxon>
    </lineage>
</organism>
<reference evidence="1" key="1">
    <citation type="journal article" date="2001" name="Nature">
        <title>Initial sequencing and analysis of the human genome.</title>
        <authorList>
            <consortium name="International Human Genome Sequencing Consortium"/>
            <person name="Lander E.S."/>
            <person name="Linton L.M."/>
            <person name="Birren B."/>
            <person name="Nusbaum C."/>
            <person name="Zody M.C."/>
            <person name="Baldwin J."/>
            <person name="Devon K."/>
            <person name="Dewar K."/>
            <person name="Doyle M."/>
            <person name="FitzHugh W."/>
            <person name="Funke R."/>
            <person name="Gage D."/>
            <person name="Harris K."/>
            <person name="Heaford A."/>
            <person name="Howland J."/>
            <person name="Kann L."/>
            <person name="Lehoczky J."/>
            <person name="LeVine R."/>
            <person name="McEwan P."/>
            <person name="McKernan K."/>
            <person name="Meldrim J."/>
            <person name="Mesirov J.P."/>
            <person name="Miranda C."/>
            <person name="Morris W."/>
            <person name="Naylor J."/>
            <person name="Raymond C."/>
            <person name="Rosetti M."/>
            <person name="Santos R."/>
            <person name="Sheridan A."/>
            <person name="Sougnez C."/>
            <person name="Stange-Thomann N."/>
            <person name="Stojanovic N."/>
            <person name="Subramanian A."/>
            <person name="Wyman D."/>
            <person name="Rogers J."/>
            <person name="Sulston J."/>
            <person name="Ainscough R."/>
            <person name="Beck S."/>
            <person name="Bentley D."/>
            <person name="Burton J."/>
            <person name="Clee C."/>
            <person name="Carter N."/>
            <person name="Coulson A."/>
            <person name="Deadman R."/>
            <person name="Deloukas P."/>
            <person name="Dunham A."/>
            <person name="Dunham I."/>
            <person name="Durbin R."/>
            <person name="French L."/>
            <person name="Grafham D."/>
            <person name="Gregory S."/>
            <person name="Hubbard T."/>
            <person name="Humphray S."/>
            <person name="Hunt A."/>
            <person name="Jones M."/>
            <person name="Lloyd C."/>
            <person name="McMurray A."/>
            <person name="Matthews L."/>
            <person name="Mercer S."/>
            <person name="Milne S."/>
            <person name="Mullikin J.C."/>
            <person name="Mungall A."/>
            <person name="Plumb R."/>
            <person name="Ross M."/>
            <person name="Shownkeen R."/>
            <person name="Sims S."/>
            <person name="Waterston R.H."/>
            <person name="Wilson R.K."/>
            <person name="Hillier L.W."/>
            <person name="McPherson J.D."/>
            <person name="Marra M.A."/>
            <person name="Mardis E.R."/>
            <person name="Fulton L.A."/>
            <person name="Chinwalla A.T."/>
            <person name="Pepin K.H."/>
            <person name="Gish W.R."/>
            <person name="Chissoe S.L."/>
            <person name="Wendl M.C."/>
            <person name="Delehaunty K.D."/>
            <person name="Miner T.L."/>
            <person name="Delehaunty A."/>
            <person name="Kramer J.B."/>
            <person name="Cook L.L."/>
            <person name="Fulton R.S."/>
            <person name="Johnson D.L."/>
            <person name="Minx P.J."/>
            <person name="Clifton S.W."/>
            <person name="Hawkins T."/>
            <person name="Branscomb E."/>
            <person name="Predki P."/>
            <person name="Richardson P."/>
            <person name="Wenning S."/>
            <person name="Slezak T."/>
            <person name="Doggett N."/>
            <person name="Cheng J.F."/>
            <person name="Olsen A."/>
            <person name="Lucas S."/>
            <person name="Elkin C."/>
            <person name="Uberbacher E."/>
            <person name="Frazier M."/>
            <person name="Gibbs R.A."/>
            <person name="Muzny D.M."/>
            <person name="Scherer S.E."/>
            <person name="Bouck J.B."/>
            <person name="Sodergren E.J."/>
            <person name="Worley K.C."/>
            <person name="Rives C.M."/>
            <person name="Gorrell J.H."/>
            <person name="Metzker M.L."/>
            <person name="Naylor S.L."/>
            <person name="Kucherlapati R.S."/>
            <person name="Nelson D.L."/>
            <person name="Weinstock G.M."/>
            <person name="Sakaki Y."/>
            <person name="Fujiyama A."/>
            <person name="Hattori M."/>
            <person name="Yada T."/>
            <person name="Toyoda A."/>
            <person name="Itoh T."/>
            <person name="Kawagoe C."/>
            <person name="Watanabe H."/>
            <person name="Totoki Y."/>
            <person name="Taylor T."/>
            <person name="Weissenbach J."/>
            <person name="Heilig R."/>
            <person name="Saurin W."/>
            <person name="Artiguenave F."/>
            <person name="Brottier P."/>
            <person name="Bruls T."/>
            <person name="Pelletier E."/>
            <person name="Robert C."/>
            <person name="Wincker P."/>
            <person name="Smith D.R."/>
            <person name="Doucette-Stamm L."/>
            <person name="Rubenfield M."/>
            <person name="Weinstock K."/>
            <person name="Lee H.M."/>
            <person name="Dubois J."/>
            <person name="Rosenthal A."/>
            <person name="Platzer M."/>
            <person name="Nyakatura G."/>
            <person name="Taudien S."/>
            <person name="Rump A."/>
            <person name="Yang H."/>
            <person name="Yu J."/>
            <person name="Wang J."/>
            <person name="Huang G."/>
            <person name="Gu J."/>
            <person name="Hood L."/>
            <person name="Rowen L."/>
            <person name="Madan A."/>
            <person name="Qin S."/>
            <person name="Davis R.W."/>
            <person name="Federspiel N.A."/>
            <person name="Abola A.P."/>
            <person name="Proctor M.J."/>
            <person name="Myers R.M."/>
            <person name="Schmutz J."/>
            <person name="Dickson M."/>
            <person name="Grimwood J."/>
            <person name="Cox D.R."/>
            <person name="Olson M.V."/>
            <person name="Kaul R."/>
            <person name="Raymond C."/>
            <person name="Shimizu N."/>
            <person name="Kawasaki K."/>
            <person name="Minoshima S."/>
            <person name="Evans G.A."/>
            <person name="Athanasiou M."/>
            <person name="Schultz R."/>
            <person name="Roe B.A."/>
            <person name="Chen F."/>
            <person name="Pan H."/>
            <person name="Ramser J."/>
            <person name="Lehrach H."/>
            <person name="Reinhardt R."/>
            <person name="McCombie W.R."/>
            <person name="de la Bastide M."/>
            <person name="Dedhia N."/>
            <person name="Blocker H."/>
            <person name="Hornischer K."/>
            <person name="Nordsiek G."/>
            <person name="Agarwala R."/>
            <person name="Aravind L."/>
            <person name="Bailey J.A."/>
            <person name="Bateman A."/>
            <person name="Batzoglou S."/>
            <person name="Birney E."/>
            <person name="Bork P."/>
            <person name="Brown D.G."/>
            <person name="Burge C.B."/>
            <person name="Cerutti L."/>
            <person name="Chen H.C."/>
            <person name="Church D."/>
            <person name="Clamp M."/>
            <person name="Copley R.R."/>
            <person name="Doerks T."/>
            <person name="Eddy S.R."/>
            <person name="Eichler E.E."/>
            <person name="Furey T.S."/>
            <person name="Galagan J."/>
            <person name="Gilbert J.G."/>
            <person name="Harmon C."/>
            <person name="Hayashizaki Y."/>
            <person name="Haussler D."/>
            <person name="Hermjakob H."/>
            <person name="Hokamp K."/>
            <person name="Jang W."/>
            <person name="Johnson L.S."/>
            <person name="Jones T.A."/>
            <person name="Kasif S."/>
            <person name="Kaspryzk A."/>
            <person name="Kennedy S."/>
            <person name="Kent W.J."/>
            <person name="Kitts P."/>
            <person name="Koonin E.V."/>
            <person name="Korf I."/>
            <person name="Kulp D."/>
            <person name="Lancet D."/>
            <person name="Lowe T.M."/>
            <person name="McLysaght A."/>
            <person name="Mikkelsen T."/>
            <person name="Moran J.V."/>
            <person name="Mulder N."/>
            <person name="Pollara V.J."/>
            <person name="Ponting C.P."/>
            <person name="Schuler G."/>
            <person name="Schultz J."/>
            <person name="Slater G."/>
            <person name="Smit A.F."/>
            <person name="Stupka E."/>
            <person name="Szustakowski J."/>
            <person name="Thierry-Mieg D."/>
            <person name="Thierry-Mieg J."/>
            <person name="Wagner L."/>
            <person name="Wallis J."/>
            <person name="Wheeler R."/>
            <person name="Williams A."/>
            <person name="Wolf Y.I."/>
            <person name="Wolfe K.H."/>
            <person name="Yang S.P."/>
            <person name="Yeh R.F."/>
            <person name="Collins F."/>
            <person name="Guyer M.S."/>
            <person name="Peterson J."/>
            <person name="Felsenfeld A."/>
            <person name="Wetterstrand K.A."/>
            <person name="Patrinos A."/>
            <person name="Morgan M.J."/>
            <person name="de Jong P."/>
            <person name="Catanese J.J."/>
            <person name="Osoegawa K."/>
            <person name="Shizuya H."/>
            <person name="Choi S."/>
            <person name="Chen Y.J."/>
        </authorList>
    </citation>
    <scope>NUCLEOTIDE SEQUENCE [LARGE SCALE GENOMIC DNA]</scope>
</reference>
<evidence type="ECO:0007829" key="4">
    <source>
        <dbReference type="ProteomicsDB" id="A0A8Q3WLC4"/>
    </source>
</evidence>
<evidence type="ECO:0000313" key="1">
    <source>
        <dbReference type="Ensembl" id="ENSP00000512684.1"/>
    </source>
</evidence>
<gene>
    <name evidence="1" type="primary">BLNK</name>
</gene>
<dbReference type="GeneTree" id="ENSGT00940000155715"/>
<dbReference type="Proteomes" id="UP000005640">
    <property type="component" value="Chromosome 10"/>
</dbReference>
<dbReference type="OpenTargets" id="ENSG00000095585"/>
<dbReference type="EMBL" id="AC021037">
    <property type="status" value="NOT_ANNOTATED_CDS"/>
    <property type="molecule type" value="Genomic_DNA"/>
</dbReference>
<dbReference type="Ensembl" id="ENST00000696523.1">
    <property type="protein sequence ID" value="ENSP00000512687.1"/>
    <property type="gene ID" value="ENSG00000095585.18"/>
</dbReference>
<keyword evidence="3 4" id="KW-1267">Proteomics identification</keyword>
<reference evidence="1" key="3">
    <citation type="journal article" date="2004" name="Nature">
        <title>Finishing the euchromatic sequence of the human genome.</title>
        <authorList>
            <consortium name="International Human Genome Sequencing Consortium"/>
        </authorList>
    </citation>
    <scope>NUCLEOTIDE SEQUENCE [LARGE SCALE GENOMIC DNA]</scope>
</reference>
<sequence>MDKLNKITVPASQKLRQLQKMVHDIKNNEGGIMNKIKKEPC</sequence>
<dbReference type="EMBL" id="KF455281">
    <property type="status" value="NOT_ANNOTATED_CDS"/>
    <property type="molecule type" value="Genomic_DNA"/>
</dbReference>
<dbReference type="AlphaFoldDB" id="A0A8Q3WLC4"/>
<reference evidence="1" key="4">
    <citation type="submission" date="2025-05" db="UniProtKB">
        <authorList>
            <consortium name="Ensembl"/>
        </authorList>
    </citation>
    <scope>IDENTIFICATION</scope>
</reference>
<name>A0A8Q3WLC4_HUMAN</name>